<keyword evidence="1" id="KW-0645">Protease</keyword>
<name>A0A8J7CEF2_9BACT</name>
<dbReference type="GO" id="GO:0006508">
    <property type="term" value="P:proteolysis"/>
    <property type="evidence" value="ECO:0007669"/>
    <property type="project" value="UniProtKB-UniRule"/>
</dbReference>
<comment type="catalytic activity">
    <reaction evidence="1">
        <text>Release of a C-terminal amino acid with broad specificity, except for -Pro.</text>
        <dbReference type="EC" id="3.4.17.19"/>
    </reaction>
</comment>
<keyword evidence="1" id="KW-0482">Metalloprotease</keyword>
<feature type="active site" description="Proton donor/acceptor" evidence="3">
    <location>
        <position position="271"/>
    </location>
</feature>
<dbReference type="Pfam" id="PF02074">
    <property type="entry name" value="Peptidase_M32"/>
    <property type="match status" value="1"/>
</dbReference>
<sequence>MSGKRTSALQAVAVRLREIGTLRSVQATLSWDQETMMPPAAAEFRGEEMALLSTLIHSKATDPSLGDLVAAAGEQAEVREDESLQADLREIRRDYDNACKLPTELVSELALAGTRGLTAWKQAREESRFEIFQPHLDSLLELNRRKAACLNGDGGGEPYDALLDEFEPGMKSARVEALFAPLRRELVPLIEELAAAPDPPDAAMHTTPVPVDRQARYSREVAEAIGYDFSAGRLDVSTHPFTEGLAPGDTRITSRFQEAPFADGLGSTMHEAGHALYEQGLPKERFHGRPLSEAVSLGIHESQSRLWENQVGRSRSFWTWALPGASRTLGLKGLNLEQVYRAMNIVAPNLIRVESDEATYNLHIMLRFDLERAMLHGELATADLPGAWNERIRSDLGLTVPDDARGCLQDIHWSMGAIGYFPTYTLGNLYSAQIWEAVRRDLPDLDNRIGSGEFQPLLDWLREKIHRHGRRWPAEELGERVTGERLSHEPLMRYLRDKLRPVYRLSGS</sequence>
<dbReference type="CDD" id="cd06460">
    <property type="entry name" value="M32_Taq"/>
    <property type="match status" value="1"/>
</dbReference>
<protein>
    <recommendedName>
        <fullName evidence="1">Metal-dependent carboxypeptidase</fullName>
        <ecNumber evidence="1">3.4.17.19</ecNumber>
    </recommendedName>
</protein>
<evidence type="ECO:0000313" key="4">
    <source>
        <dbReference type="EMBL" id="MBD3868174.1"/>
    </source>
</evidence>
<feature type="binding site" evidence="2">
    <location>
        <position position="270"/>
    </location>
    <ligand>
        <name>Zn(2+)</name>
        <dbReference type="ChEBI" id="CHEBI:29105"/>
        <note>catalytic</note>
    </ligand>
</feature>
<dbReference type="EC" id="3.4.17.19" evidence="1"/>
<dbReference type="InterPro" id="IPR001333">
    <property type="entry name" value="Peptidase_M32_Taq"/>
</dbReference>
<comment type="function">
    <text evidence="1">Broad specificity carboxypetidase that releases amino acids sequentially from the C-terminus, including neutral, aromatic, polar and basic residues.</text>
</comment>
<comment type="similarity">
    <text evidence="1">Belongs to the peptidase M32 family.</text>
</comment>
<organism evidence="4 5">
    <name type="scientific">Candidatus Polarisedimenticola svalbardensis</name>
    <dbReference type="NCBI Taxonomy" id="2886004"/>
    <lineage>
        <taxon>Bacteria</taxon>
        <taxon>Pseudomonadati</taxon>
        <taxon>Acidobacteriota</taxon>
        <taxon>Candidatus Polarisedimenticolia</taxon>
        <taxon>Candidatus Polarisedimenticolales</taxon>
        <taxon>Candidatus Polarisedimenticolaceae</taxon>
        <taxon>Candidatus Polarisedimenticola</taxon>
    </lineage>
</organism>
<evidence type="ECO:0000256" key="1">
    <source>
        <dbReference type="PIRNR" id="PIRNR006615"/>
    </source>
</evidence>
<keyword evidence="1" id="KW-0378">Hydrolase</keyword>
<dbReference type="GO" id="GO:0004181">
    <property type="term" value="F:metallocarboxypeptidase activity"/>
    <property type="evidence" value="ECO:0007669"/>
    <property type="project" value="UniProtKB-UniRule"/>
</dbReference>
<evidence type="ECO:0000256" key="3">
    <source>
        <dbReference type="PIRSR" id="PIRSR006615-2"/>
    </source>
</evidence>
<feature type="binding site" evidence="2">
    <location>
        <position position="301"/>
    </location>
    <ligand>
        <name>Zn(2+)</name>
        <dbReference type="ChEBI" id="CHEBI:29105"/>
        <note>catalytic</note>
    </ligand>
</feature>
<keyword evidence="1 2" id="KW-0479">Metal-binding</keyword>
<comment type="caution">
    <text evidence="4">The sequence shown here is derived from an EMBL/GenBank/DDBJ whole genome shotgun (WGS) entry which is preliminary data.</text>
</comment>
<dbReference type="PROSITE" id="PS52034">
    <property type="entry name" value="PEPTIDASE_M32"/>
    <property type="match status" value="1"/>
</dbReference>
<keyword evidence="1 4" id="KW-0121">Carboxypeptidase</keyword>
<dbReference type="PANTHER" id="PTHR34217:SF1">
    <property type="entry name" value="CARBOXYPEPTIDASE 1"/>
    <property type="match status" value="1"/>
</dbReference>
<dbReference type="AlphaFoldDB" id="A0A8J7CEF2"/>
<dbReference type="Proteomes" id="UP000648239">
    <property type="component" value="Unassembled WGS sequence"/>
</dbReference>
<feature type="binding site" evidence="2">
    <location>
        <position position="274"/>
    </location>
    <ligand>
        <name>Zn(2+)</name>
        <dbReference type="ChEBI" id="CHEBI:29105"/>
        <note>catalytic</note>
    </ligand>
</feature>
<evidence type="ECO:0000256" key="2">
    <source>
        <dbReference type="PIRSR" id="PIRSR006615-1"/>
    </source>
</evidence>
<gene>
    <name evidence="4" type="ORF">IFK94_08610</name>
</gene>
<dbReference type="GO" id="GO:0046872">
    <property type="term" value="F:metal ion binding"/>
    <property type="evidence" value="ECO:0007669"/>
    <property type="project" value="UniProtKB-KW"/>
</dbReference>
<accession>A0A8J7CEF2</accession>
<dbReference type="PIRSF" id="PIRSF006615">
    <property type="entry name" value="Zn_crbxpep_Taq"/>
    <property type="match status" value="1"/>
</dbReference>
<dbReference type="PANTHER" id="PTHR34217">
    <property type="entry name" value="METAL-DEPENDENT CARBOXYPEPTIDASE"/>
    <property type="match status" value="1"/>
</dbReference>
<dbReference type="SUPFAM" id="SSF55486">
    <property type="entry name" value="Metalloproteases ('zincins'), catalytic domain"/>
    <property type="match status" value="1"/>
</dbReference>
<proteinExistence type="inferred from homology"/>
<dbReference type="PRINTS" id="PR00998">
    <property type="entry name" value="CRBOXYPTASET"/>
</dbReference>
<evidence type="ECO:0000313" key="5">
    <source>
        <dbReference type="Proteomes" id="UP000648239"/>
    </source>
</evidence>
<reference evidence="4 5" key="1">
    <citation type="submission" date="2020-08" db="EMBL/GenBank/DDBJ databases">
        <title>Acidobacteriota in marine sediments use diverse sulfur dissimilation pathways.</title>
        <authorList>
            <person name="Wasmund K."/>
        </authorList>
    </citation>
    <scope>NUCLEOTIDE SEQUENCE [LARGE SCALE GENOMIC DNA]</scope>
    <source>
        <strain evidence="4">MAG AM4</strain>
    </source>
</reference>
<dbReference type="EMBL" id="JACXWD010000024">
    <property type="protein sequence ID" value="MBD3868174.1"/>
    <property type="molecule type" value="Genomic_DNA"/>
</dbReference>
<comment type="cofactor">
    <cofactor evidence="2">
        <name>Zn(2+)</name>
        <dbReference type="ChEBI" id="CHEBI:29105"/>
    </cofactor>
    <text evidence="2">Binds 1 zinc ion per subunit.</text>
</comment>
<dbReference type="Gene3D" id="1.10.1370.30">
    <property type="match status" value="1"/>
</dbReference>
<keyword evidence="2" id="KW-0862">Zinc</keyword>